<dbReference type="Proteomes" id="UP000001357">
    <property type="component" value="Unassembled WGS sequence"/>
</dbReference>
<dbReference type="RefSeq" id="XP_001750225.1">
    <property type="nucleotide sequence ID" value="XM_001750173.1"/>
</dbReference>
<evidence type="ECO:0008006" key="3">
    <source>
        <dbReference type="Google" id="ProtNLM"/>
    </source>
</evidence>
<dbReference type="GeneID" id="5895526"/>
<reference evidence="1 2" key="1">
    <citation type="journal article" date="2008" name="Nature">
        <title>The genome of the choanoflagellate Monosiga brevicollis and the origin of metazoans.</title>
        <authorList>
            <consortium name="JGI Sequencing"/>
            <person name="King N."/>
            <person name="Westbrook M.J."/>
            <person name="Young S.L."/>
            <person name="Kuo A."/>
            <person name="Abedin M."/>
            <person name="Chapman J."/>
            <person name="Fairclough S."/>
            <person name="Hellsten U."/>
            <person name="Isogai Y."/>
            <person name="Letunic I."/>
            <person name="Marr M."/>
            <person name="Pincus D."/>
            <person name="Putnam N."/>
            <person name="Rokas A."/>
            <person name="Wright K.J."/>
            <person name="Zuzow R."/>
            <person name="Dirks W."/>
            <person name="Good M."/>
            <person name="Goodstein D."/>
            <person name="Lemons D."/>
            <person name="Li W."/>
            <person name="Lyons J.B."/>
            <person name="Morris A."/>
            <person name="Nichols S."/>
            <person name="Richter D.J."/>
            <person name="Salamov A."/>
            <person name="Bork P."/>
            <person name="Lim W.A."/>
            <person name="Manning G."/>
            <person name="Miller W.T."/>
            <person name="McGinnis W."/>
            <person name="Shapiro H."/>
            <person name="Tjian R."/>
            <person name="Grigoriev I.V."/>
            <person name="Rokhsar D."/>
        </authorList>
    </citation>
    <scope>NUCLEOTIDE SEQUENCE [LARGE SCALE GENOMIC DNA]</scope>
    <source>
        <strain evidence="2">MX1 / ATCC 50154</strain>
    </source>
</reference>
<dbReference type="EMBL" id="CH991579">
    <property type="protein sequence ID" value="EDQ84884.1"/>
    <property type="molecule type" value="Genomic_DNA"/>
</dbReference>
<dbReference type="InParanoid" id="A9VBY0"/>
<name>A9VBY0_MONBE</name>
<proteinExistence type="predicted"/>
<keyword evidence="2" id="KW-1185">Reference proteome</keyword>
<sequence length="244" mass="27316">MAAWADARLRASQAWKRRQSQSWCVEQVLVALIHPSTKRRERDHPCQTDAPAYLACSRTGRSTPVAPPPPKVVNPRLIEHCQPMKPVLQHGPWRHRPAEPTGPTDIFLSVRFNEGLLAAQSLQHALELRGLRVFLCSVQAGCDLITTIAEHLDATRLVVILGTETYGYDTGSGCCTADELKYIAAEQKPFFLVKMCERFRVPLARFIFADVMYHVWKPTSGHVNLTPDPLVNSIAVRYHTLAAT</sequence>
<evidence type="ECO:0000313" key="1">
    <source>
        <dbReference type="EMBL" id="EDQ84884.1"/>
    </source>
</evidence>
<organism evidence="1 2">
    <name type="scientific">Monosiga brevicollis</name>
    <name type="common">Choanoflagellate</name>
    <dbReference type="NCBI Taxonomy" id="81824"/>
    <lineage>
        <taxon>Eukaryota</taxon>
        <taxon>Choanoflagellata</taxon>
        <taxon>Craspedida</taxon>
        <taxon>Salpingoecidae</taxon>
        <taxon>Monosiga</taxon>
    </lineage>
</organism>
<accession>A9VBY0</accession>
<gene>
    <name evidence="1" type="ORF">MONBRDRAFT_39055</name>
</gene>
<protein>
    <recommendedName>
        <fullName evidence="3">TIR domain-containing protein</fullName>
    </recommendedName>
</protein>
<dbReference type="AlphaFoldDB" id="A9VBY0"/>
<dbReference type="KEGG" id="mbr:MONBRDRAFT_39055"/>
<evidence type="ECO:0000313" key="2">
    <source>
        <dbReference type="Proteomes" id="UP000001357"/>
    </source>
</evidence>